<accession>X1FA69</accession>
<comment type="caution">
    <text evidence="2">The sequence shown here is derived from an EMBL/GenBank/DDBJ whole genome shotgun (WGS) entry which is preliminary data.</text>
</comment>
<evidence type="ECO:0000256" key="1">
    <source>
        <dbReference type="SAM" id="MobiDB-lite"/>
    </source>
</evidence>
<protein>
    <submittedName>
        <fullName evidence="2">Uncharacterized protein</fullName>
    </submittedName>
</protein>
<name>X1FA69_9ZZZZ</name>
<feature type="non-terminal residue" evidence="2">
    <location>
        <position position="1"/>
    </location>
</feature>
<dbReference type="AlphaFoldDB" id="X1FA69"/>
<proteinExistence type="predicted"/>
<sequence>SDIHSVAEELRGNIPNTTSTIPETEEAPKIEPQSRTSSATPSVSDKNTLLYQLNHLVAVLTQLEIHLSEGCKIMGVPCDCCGKHALQASTFAMETIPIAARMDKDTLIYQDIASWTPYIEEIDTPEKVESGDYDETYRKESGTASKFRKKVQSMIAELKGDNDCPGCDEMRETISSFIEKRKRERGGERP</sequence>
<dbReference type="EMBL" id="BARU01007143">
    <property type="protein sequence ID" value="GAH41867.1"/>
    <property type="molecule type" value="Genomic_DNA"/>
</dbReference>
<gene>
    <name evidence="2" type="ORF">S03H2_14082</name>
</gene>
<reference evidence="2" key="1">
    <citation type="journal article" date="2014" name="Front. Microbiol.">
        <title>High frequency of phylogenetically diverse reductive dehalogenase-homologous genes in deep subseafloor sedimentary metagenomes.</title>
        <authorList>
            <person name="Kawai M."/>
            <person name="Futagami T."/>
            <person name="Toyoda A."/>
            <person name="Takaki Y."/>
            <person name="Nishi S."/>
            <person name="Hori S."/>
            <person name="Arai W."/>
            <person name="Tsubouchi T."/>
            <person name="Morono Y."/>
            <person name="Uchiyama I."/>
            <person name="Ito T."/>
            <person name="Fujiyama A."/>
            <person name="Inagaki F."/>
            <person name="Takami H."/>
        </authorList>
    </citation>
    <scope>NUCLEOTIDE SEQUENCE</scope>
    <source>
        <strain evidence="2">Expedition CK06-06</strain>
    </source>
</reference>
<evidence type="ECO:0000313" key="2">
    <source>
        <dbReference type="EMBL" id="GAH41867.1"/>
    </source>
</evidence>
<feature type="region of interest" description="Disordered" evidence="1">
    <location>
        <begin position="1"/>
        <end position="44"/>
    </location>
</feature>
<feature type="compositionally biased region" description="Polar residues" evidence="1">
    <location>
        <begin position="33"/>
        <end position="44"/>
    </location>
</feature>
<feature type="compositionally biased region" description="Basic and acidic residues" evidence="1">
    <location>
        <begin position="1"/>
        <end position="11"/>
    </location>
</feature>
<organism evidence="2">
    <name type="scientific">marine sediment metagenome</name>
    <dbReference type="NCBI Taxonomy" id="412755"/>
    <lineage>
        <taxon>unclassified sequences</taxon>
        <taxon>metagenomes</taxon>
        <taxon>ecological metagenomes</taxon>
    </lineage>
</organism>